<dbReference type="Proteomes" id="UP000887013">
    <property type="component" value="Unassembled WGS sequence"/>
</dbReference>
<sequence>MVHFRGQRKMLLCQATLLSGKSINRAFIEYFSSMACQSGRRYMTRKKYPKSVPLHIPRQEEEKQLVLTVSAVGKMEMQQKSSRKYSGNGRIAR</sequence>
<proteinExistence type="predicted"/>
<organism evidence="1 2">
    <name type="scientific">Nephila pilipes</name>
    <name type="common">Giant wood spider</name>
    <name type="synonym">Nephila maculata</name>
    <dbReference type="NCBI Taxonomy" id="299642"/>
    <lineage>
        <taxon>Eukaryota</taxon>
        <taxon>Metazoa</taxon>
        <taxon>Ecdysozoa</taxon>
        <taxon>Arthropoda</taxon>
        <taxon>Chelicerata</taxon>
        <taxon>Arachnida</taxon>
        <taxon>Araneae</taxon>
        <taxon>Araneomorphae</taxon>
        <taxon>Entelegynae</taxon>
        <taxon>Araneoidea</taxon>
        <taxon>Nephilidae</taxon>
        <taxon>Nephila</taxon>
    </lineage>
</organism>
<reference evidence="1" key="1">
    <citation type="submission" date="2020-08" db="EMBL/GenBank/DDBJ databases">
        <title>Multicomponent nature underlies the extraordinary mechanical properties of spider dragline silk.</title>
        <authorList>
            <person name="Kono N."/>
            <person name="Nakamura H."/>
            <person name="Mori M."/>
            <person name="Yoshida Y."/>
            <person name="Ohtoshi R."/>
            <person name="Malay A.D."/>
            <person name="Moran D.A.P."/>
            <person name="Tomita M."/>
            <person name="Numata K."/>
            <person name="Arakawa K."/>
        </authorList>
    </citation>
    <scope>NUCLEOTIDE SEQUENCE</scope>
</reference>
<dbReference type="AlphaFoldDB" id="A0A8X6TIM1"/>
<dbReference type="EMBL" id="BMAW01010986">
    <property type="protein sequence ID" value="GFT21379.1"/>
    <property type="molecule type" value="Genomic_DNA"/>
</dbReference>
<comment type="caution">
    <text evidence="1">The sequence shown here is derived from an EMBL/GenBank/DDBJ whole genome shotgun (WGS) entry which is preliminary data.</text>
</comment>
<protein>
    <submittedName>
        <fullName evidence="1">Uncharacterized protein</fullName>
    </submittedName>
</protein>
<evidence type="ECO:0000313" key="1">
    <source>
        <dbReference type="EMBL" id="GFT21379.1"/>
    </source>
</evidence>
<evidence type="ECO:0000313" key="2">
    <source>
        <dbReference type="Proteomes" id="UP000887013"/>
    </source>
</evidence>
<keyword evidence="2" id="KW-1185">Reference proteome</keyword>
<gene>
    <name evidence="1" type="ORF">NPIL_605061</name>
</gene>
<accession>A0A8X6TIM1</accession>
<name>A0A8X6TIM1_NEPPI</name>